<evidence type="ECO:0000256" key="6">
    <source>
        <dbReference type="PIRSR" id="PIRSR006809-1"/>
    </source>
</evidence>
<dbReference type="SUPFAM" id="SSF52540">
    <property type="entry name" value="P-loop containing nucleoside triphosphate hydrolases"/>
    <property type="match status" value="1"/>
</dbReference>
<evidence type="ECO:0000256" key="4">
    <source>
        <dbReference type="ARBA" id="ARBA00023134"/>
    </source>
</evidence>
<dbReference type="GO" id="GO:0005737">
    <property type="term" value="C:cytoplasm"/>
    <property type="evidence" value="ECO:0007669"/>
    <property type="project" value="UniProtKB-SubCell"/>
</dbReference>
<dbReference type="PANTHER" id="PTHR10229:SF8">
    <property type="entry name" value="GTPASE HFLX"/>
    <property type="match status" value="1"/>
</dbReference>
<dbReference type="Gene3D" id="6.10.250.2860">
    <property type="match status" value="1"/>
</dbReference>
<dbReference type="Pfam" id="PF16360">
    <property type="entry name" value="GTP-bdg_M"/>
    <property type="match status" value="1"/>
</dbReference>
<evidence type="ECO:0000256" key="2">
    <source>
        <dbReference type="ARBA" id="ARBA00022741"/>
    </source>
</evidence>
<keyword evidence="2 5" id="KW-0547">Nucleotide-binding</keyword>
<evidence type="ECO:0000256" key="3">
    <source>
        <dbReference type="ARBA" id="ARBA00022842"/>
    </source>
</evidence>
<dbReference type="Gene3D" id="3.40.50.300">
    <property type="entry name" value="P-loop containing nucleotide triphosphate hydrolases"/>
    <property type="match status" value="1"/>
</dbReference>
<dbReference type="GeneID" id="8983591"/>
<evidence type="ECO:0000256" key="7">
    <source>
        <dbReference type="PIRSR" id="PIRSR006809-2"/>
    </source>
</evidence>
<dbReference type="InterPro" id="IPR042108">
    <property type="entry name" value="GTPase_HflX_N_sf"/>
</dbReference>
<keyword evidence="1 7" id="KW-0479">Metal-binding</keyword>
<dbReference type="PANTHER" id="PTHR10229">
    <property type="entry name" value="GTP-BINDING PROTEIN HFLX"/>
    <property type="match status" value="1"/>
</dbReference>
<dbReference type="RefSeq" id="WP_013037858.1">
    <property type="nucleotide sequence ID" value="NC_014002.1"/>
</dbReference>
<reference evidence="9 10" key="1">
    <citation type="submission" date="2010-03" db="EMBL/GenBank/DDBJ databases">
        <title>The complete genome of Methanohalophilus mahii DSM 5219.</title>
        <authorList>
            <consortium name="US DOE Joint Genome Institute (JGI-PGF)"/>
            <person name="Lucas S."/>
            <person name="Copeland A."/>
            <person name="Lapidus A."/>
            <person name="Glavina del Rio T."/>
            <person name="Dalin E."/>
            <person name="Tice H."/>
            <person name="Bruce D."/>
            <person name="Goodwin L."/>
            <person name="Pitluck S."/>
            <person name="Kyrpides N."/>
            <person name="Mavromatis K."/>
            <person name="Ivanova N."/>
            <person name="Lykidis A."/>
            <person name="Saunders E."/>
            <person name="Brettin T."/>
            <person name="Detter J.C."/>
            <person name="Han C."/>
            <person name="Land M."/>
            <person name="Hauser L."/>
            <person name="Markowitz V."/>
            <person name="Cheng J.-F."/>
            <person name="Hugenholtz P."/>
            <person name="Woyke T."/>
            <person name="Wu D."/>
            <person name="Spring S."/>
            <person name="Schneider S."/>
            <person name="Schroeder M."/>
            <person name="Klenk H.-P."/>
            <person name="Eisen J.A."/>
        </authorList>
    </citation>
    <scope>NUCLEOTIDE SEQUENCE [LARGE SCALE GENOMIC DNA]</scope>
    <source>
        <strain evidence="10">ATCC 35705 / DSM 5219 / SLP</strain>
    </source>
</reference>
<comment type="subcellular location">
    <subcellularLocation>
        <location evidence="5">Cytoplasm</location>
    </subcellularLocation>
    <text evidence="5">May associate with membranes.</text>
</comment>
<dbReference type="KEGG" id="mmh:Mmah_1418"/>
<feature type="binding site" evidence="6">
    <location>
        <begin position="243"/>
        <end position="246"/>
    </location>
    <ligand>
        <name>GTP</name>
        <dbReference type="ChEBI" id="CHEBI:37565"/>
    </ligand>
</feature>
<dbReference type="InterPro" id="IPR016496">
    <property type="entry name" value="GTPase_HflX"/>
</dbReference>
<name>D5E6X8_METMS</name>
<comment type="similarity">
    <text evidence="5">Belongs to the TRAFAC class OBG-HflX-like GTPase superfamily. HflX GTPase family.</text>
</comment>
<keyword evidence="5" id="KW-0963">Cytoplasm</keyword>
<proteinExistence type="inferred from homology"/>
<sequence length="428" mass="48912">MKDVIIVQRRIPRCSESENQRKLAELRELAWAGNYNVVQEVIQTRYPDRQYQIGKGKAEELAELALSQKPAKIICYNPLSVTQVYNLSEMCKCEVIDKFQLILEIFATRATTRRSRMQVELARLEYELPRARKIVSLLKMEERPGFMGLGGYEDSYEQDIKKRISRIKKELSTVQRDSENLRGYRHGEGFSLLCLAGYTNAGKSTLFRALVDENVEVENMLFTTLSPTTRYLGINGRWTLLTDTVGFIEDLPHFLVDAFRSTLEDVFRADIILLVVDISEPVDVIRKKLAVSHEIFWEQLEKATIITAINKADRLSPEELSSRLKSIAYLAPNPVVVSAKTVEGLDELKDVIYSHLPEWKRFTLELPMSGESMSAVSWLFEEGIVHSVNYGNNIVMDVEARNEVYRKARSLEKRLSSGNTAESTSKDL</sequence>
<evidence type="ECO:0000256" key="5">
    <source>
        <dbReference type="HAMAP-Rule" id="MF_00900"/>
    </source>
</evidence>
<comment type="subunit">
    <text evidence="5">Monomer. Associates with the 50S ribosomal subunit.</text>
</comment>
<evidence type="ECO:0000259" key="8">
    <source>
        <dbReference type="PROSITE" id="PS51705"/>
    </source>
</evidence>
<dbReference type="NCBIfam" id="TIGR03156">
    <property type="entry name" value="GTP_HflX"/>
    <property type="match status" value="1"/>
</dbReference>
<gene>
    <name evidence="5" type="primary">hflX</name>
    <name evidence="9" type="ordered locus">Mmah_1418</name>
</gene>
<dbReference type="PROSITE" id="PS51705">
    <property type="entry name" value="G_HFLX"/>
    <property type="match status" value="1"/>
</dbReference>
<comment type="cofactor">
    <cofactor evidence="7">
        <name>Mg(2+)</name>
        <dbReference type="ChEBI" id="CHEBI:18420"/>
    </cofactor>
</comment>
<dbReference type="Pfam" id="PF13167">
    <property type="entry name" value="GTP-bdg_N"/>
    <property type="match status" value="1"/>
</dbReference>
<dbReference type="Gene3D" id="3.40.50.11060">
    <property type="entry name" value="GTPase HflX, N-terminal domain"/>
    <property type="match status" value="1"/>
</dbReference>
<feature type="binding site" evidence="6">
    <location>
        <begin position="197"/>
        <end position="204"/>
    </location>
    <ligand>
        <name>GTP</name>
        <dbReference type="ChEBI" id="CHEBI:37565"/>
    </ligand>
</feature>
<comment type="function">
    <text evidence="5">GTPase that associates with the 50S ribosomal subunit and may have a role during protein synthesis or ribosome biogenesis.</text>
</comment>
<dbReference type="EMBL" id="CP001994">
    <property type="protein sequence ID" value="ADE36916.1"/>
    <property type="molecule type" value="Genomic_DNA"/>
</dbReference>
<keyword evidence="3 7" id="KW-0460">Magnesium</keyword>
<keyword evidence="4 5" id="KW-0342">GTP-binding</keyword>
<dbReference type="InterPro" id="IPR006073">
    <property type="entry name" value="GTP-bd"/>
</dbReference>
<feature type="binding site" evidence="6">
    <location>
        <begin position="338"/>
        <end position="340"/>
    </location>
    <ligand>
        <name>GTP</name>
        <dbReference type="ChEBI" id="CHEBI:37565"/>
    </ligand>
</feature>
<accession>D5E6X8</accession>
<dbReference type="GO" id="GO:0003924">
    <property type="term" value="F:GTPase activity"/>
    <property type="evidence" value="ECO:0007669"/>
    <property type="project" value="UniProtKB-UniRule"/>
</dbReference>
<feature type="binding site" evidence="6">
    <location>
        <begin position="310"/>
        <end position="313"/>
    </location>
    <ligand>
        <name>GTP</name>
        <dbReference type="ChEBI" id="CHEBI:37565"/>
    </ligand>
</feature>
<dbReference type="PIRSF" id="PIRSF006809">
    <property type="entry name" value="GTP-binding_hflX_prd"/>
    <property type="match status" value="1"/>
</dbReference>
<feature type="binding site" evidence="6">
    <location>
        <begin position="222"/>
        <end position="226"/>
    </location>
    <ligand>
        <name>GTP</name>
        <dbReference type="ChEBI" id="CHEBI:37565"/>
    </ligand>
</feature>
<dbReference type="Proteomes" id="UP000001059">
    <property type="component" value="Chromosome"/>
</dbReference>
<feature type="binding site" evidence="7">
    <location>
        <position position="224"/>
    </location>
    <ligand>
        <name>Mg(2+)</name>
        <dbReference type="ChEBI" id="CHEBI:18420"/>
    </ligand>
</feature>
<dbReference type="OrthoDB" id="10150at2157"/>
<feature type="domain" description="Hflx-type G" evidence="8">
    <location>
        <begin position="191"/>
        <end position="360"/>
    </location>
</feature>
<dbReference type="CDD" id="cd01878">
    <property type="entry name" value="HflX"/>
    <property type="match status" value="1"/>
</dbReference>
<dbReference type="HOGENOM" id="CLU_019597_2_0_2"/>
<evidence type="ECO:0000313" key="9">
    <source>
        <dbReference type="EMBL" id="ADE36916.1"/>
    </source>
</evidence>
<organism evidence="9 10">
    <name type="scientific">Methanohalophilus mahii (strain ATCC 35705 / DSM 5219 / SLP)</name>
    <dbReference type="NCBI Taxonomy" id="547558"/>
    <lineage>
        <taxon>Archaea</taxon>
        <taxon>Methanobacteriati</taxon>
        <taxon>Methanobacteriota</taxon>
        <taxon>Stenosarchaea group</taxon>
        <taxon>Methanomicrobia</taxon>
        <taxon>Methanosarcinales</taxon>
        <taxon>Methanosarcinaceae</taxon>
        <taxon>Methanohalophilus</taxon>
    </lineage>
</organism>
<dbReference type="GO" id="GO:0005525">
    <property type="term" value="F:GTP binding"/>
    <property type="evidence" value="ECO:0007669"/>
    <property type="project" value="UniProtKB-UniRule"/>
</dbReference>
<dbReference type="PRINTS" id="PR00326">
    <property type="entry name" value="GTP1OBG"/>
</dbReference>
<evidence type="ECO:0000256" key="1">
    <source>
        <dbReference type="ARBA" id="ARBA00022723"/>
    </source>
</evidence>
<dbReference type="InterPro" id="IPR025121">
    <property type="entry name" value="GTPase_HflX_N"/>
</dbReference>
<dbReference type="GO" id="GO:0043022">
    <property type="term" value="F:ribosome binding"/>
    <property type="evidence" value="ECO:0007669"/>
    <property type="project" value="TreeGrafter"/>
</dbReference>
<keyword evidence="10" id="KW-1185">Reference proteome</keyword>
<dbReference type="AlphaFoldDB" id="D5E6X8"/>
<dbReference type="InterPro" id="IPR027417">
    <property type="entry name" value="P-loop_NTPase"/>
</dbReference>
<evidence type="ECO:0000313" key="10">
    <source>
        <dbReference type="Proteomes" id="UP000001059"/>
    </source>
</evidence>
<dbReference type="InterPro" id="IPR030394">
    <property type="entry name" value="G_HFLX_dom"/>
</dbReference>
<dbReference type="GO" id="GO:0046872">
    <property type="term" value="F:metal ion binding"/>
    <property type="evidence" value="ECO:0007669"/>
    <property type="project" value="UniProtKB-KW"/>
</dbReference>
<feature type="binding site" evidence="7">
    <location>
        <position position="204"/>
    </location>
    <ligand>
        <name>Mg(2+)</name>
        <dbReference type="ChEBI" id="CHEBI:18420"/>
    </ligand>
</feature>
<protein>
    <recommendedName>
        <fullName evidence="5">GTPase HflX</fullName>
    </recommendedName>
    <alternativeName>
        <fullName evidence="5">GTP-binding protein HflX</fullName>
    </alternativeName>
</protein>
<dbReference type="STRING" id="547558.Mmah_1418"/>
<dbReference type="HAMAP" id="MF_00900">
    <property type="entry name" value="GTPase_HflX"/>
    <property type="match status" value="1"/>
</dbReference>
<dbReference type="Pfam" id="PF01926">
    <property type="entry name" value="MMR_HSR1"/>
    <property type="match status" value="1"/>
</dbReference>
<dbReference type="InterPro" id="IPR032305">
    <property type="entry name" value="GTP-bd_M"/>
</dbReference>